<evidence type="ECO:0000313" key="4">
    <source>
        <dbReference type="Proteomes" id="UP000295443"/>
    </source>
</evidence>
<dbReference type="Pfam" id="PF00534">
    <property type="entry name" value="Glycos_transf_1"/>
    <property type="match status" value="1"/>
</dbReference>
<dbReference type="InterPro" id="IPR028098">
    <property type="entry name" value="Glyco_trans_4-like_N"/>
</dbReference>
<keyword evidence="3" id="KW-0808">Transferase</keyword>
<feature type="domain" description="Glycosyl transferase family 1" evidence="1">
    <location>
        <begin position="195"/>
        <end position="354"/>
    </location>
</feature>
<evidence type="ECO:0000313" key="3">
    <source>
        <dbReference type="EMBL" id="TCJ15429.1"/>
    </source>
</evidence>
<reference evidence="3 4" key="1">
    <citation type="submission" date="2019-03" db="EMBL/GenBank/DDBJ databases">
        <title>Genome sequence of Thiobacillaceae bacterium LSR1, a sulfur-oxidizing bacterium isolated from freshwater sediment.</title>
        <authorList>
            <person name="Li S."/>
        </authorList>
    </citation>
    <scope>NUCLEOTIDE SEQUENCE [LARGE SCALE GENOMIC DNA]</scope>
    <source>
        <strain evidence="3 4">LSR1</strain>
    </source>
</reference>
<keyword evidence="4" id="KW-1185">Reference proteome</keyword>
<dbReference type="OrthoDB" id="9775208at2"/>
<dbReference type="Gene3D" id="3.40.50.2000">
    <property type="entry name" value="Glycogen Phosphorylase B"/>
    <property type="match status" value="2"/>
</dbReference>
<dbReference type="CDD" id="cd03811">
    <property type="entry name" value="GT4_GT28_WabH-like"/>
    <property type="match status" value="1"/>
</dbReference>
<dbReference type="InterPro" id="IPR001296">
    <property type="entry name" value="Glyco_trans_1"/>
</dbReference>
<dbReference type="AlphaFoldDB" id="A0A4R1BE95"/>
<dbReference type="GO" id="GO:0016757">
    <property type="term" value="F:glycosyltransferase activity"/>
    <property type="evidence" value="ECO:0007669"/>
    <property type="project" value="UniProtKB-ARBA"/>
</dbReference>
<dbReference type="EMBL" id="SJZB01000027">
    <property type="protein sequence ID" value="TCJ15429.1"/>
    <property type="molecule type" value="Genomic_DNA"/>
</dbReference>
<proteinExistence type="predicted"/>
<evidence type="ECO:0000259" key="2">
    <source>
        <dbReference type="Pfam" id="PF13579"/>
    </source>
</evidence>
<accession>A0A4R1BE95</accession>
<dbReference type="Proteomes" id="UP000295443">
    <property type="component" value="Unassembled WGS sequence"/>
</dbReference>
<comment type="caution">
    <text evidence="3">The sequence shown here is derived from an EMBL/GenBank/DDBJ whole genome shotgun (WGS) entry which is preliminary data.</text>
</comment>
<protein>
    <submittedName>
        <fullName evidence="3">Glycosyltransferase</fullName>
    </submittedName>
</protein>
<gene>
    <name evidence="3" type="ORF">EZJ19_07395</name>
</gene>
<sequence length="372" mass="40539">MTAPSADLAIFVASLFHGGVGKMRVHLMNEFARRGVKVDLLLAERDSPYMDRLDPAIRVVDMPTSNALTGVPFLAAYLFRRRPRVLLAQRLRVNALALRARAIARVPTRVFVTANTHMTTEIEALKPAKRPHHLALLRDYFPRDDGIISVSNGVAEDLAGLLGWPWPTPRIQVAPNPVVSPELYAMAAEPLDHPWLAPGEPPVVLGVGRLEPQKDFPTLLRAFARVRRERPCRLVILGEGKLRGELQDLAAELGVSDNLAMPGFVANPYQWMARASLFVLSSLWEGSPNGLTEALAVGVPLVATDCPSGPFEILEGGRWGPLVPMSDPDALAAAMLATLAQPPAAADLRQAAQRYTLENSASRYLEIMGLGR</sequence>
<dbReference type="SUPFAM" id="SSF53756">
    <property type="entry name" value="UDP-Glycosyltransferase/glycogen phosphorylase"/>
    <property type="match status" value="1"/>
</dbReference>
<organism evidence="3 4">
    <name type="scientific">Parasulfuritortus cantonensis</name>
    <dbReference type="NCBI Taxonomy" id="2528202"/>
    <lineage>
        <taxon>Bacteria</taxon>
        <taxon>Pseudomonadati</taxon>
        <taxon>Pseudomonadota</taxon>
        <taxon>Betaproteobacteria</taxon>
        <taxon>Nitrosomonadales</taxon>
        <taxon>Thiobacillaceae</taxon>
        <taxon>Parasulfuritortus</taxon>
    </lineage>
</organism>
<dbReference type="RefSeq" id="WP_131446148.1">
    <property type="nucleotide sequence ID" value="NZ_SJZB01000027.1"/>
</dbReference>
<name>A0A4R1BE95_9PROT</name>
<dbReference type="Pfam" id="PF13579">
    <property type="entry name" value="Glyco_trans_4_4"/>
    <property type="match status" value="1"/>
</dbReference>
<evidence type="ECO:0000259" key="1">
    <source>
        <dbReference type="Pfam" id="PF00534"/>
    </source>
</evidence>
<feature type="domain" description="Glycosyltransferase subfamily 4-like N-terminal" evidence="2">
    <location>
        <begin position="18"/>
        <end position="176"/>
    </location>
</feature>
<dbReference type="PANTHER" id="PTHR12526">
    <property type="entry name" value="GLYCOSYLTRANSFERASE"/>
    <property type="match status" value="1"/>
</dbReference>